<keyword evidence="3" id="KW-1185">Reference proteome</keyword>
<dbReference type="EMBL" id="CP018082">
    <property type="protein sequence ID" value="APE35142.1"/>
    <property type="molecule type" value="Genomic_DNA"/>
</dbReference>
<keyword evidence="1" id="KW-0732">Signal</keyword>
<evidence type="ECO:0008006" key="4">
    <source>
        <dbReference type="Google" id="ProtNLM"/>
    </source>
</evidence>
<dbReference type="RefSeq" id="WP_071928328.1">
    <property type="nucleotide sequence ID" value="NZ_CP018082.1"/>
</dbReference>
<dbReference type="AlphaFoldDB" id="A0A1J0VSY0"/>
<dbReference type="PROSITE" id="PS51257">
    <property type="entry name" value="PROKAR_LIPOPROTEIN"/>
    <property type="match status" value="1"/>
</dbReference>
<feature type="chain" id="PRO_5038741751" description="Acid stress chaperone HdeA" evidence="1">
    <location>
        <begin position="22"/>
        <end position="107"/>
    </location>
</feature>
<dbReference type="KEGG" id="nsl:BOX37_15635"/>
<evidence type="ECO:0000256" key="1">
    <source>
        <dbReference type="SAM" id="SignalP"/>
    </source>
</evidence>
<sequence length="107" mass="11250">MTLRRNVGATMLAAAAVAVLATGCAEVEEAVNKGGDTPCTEYIEQDADKKRITVTKYLDEERGNGGEAPDRTTVDLAIAAIDLMCGAQADPETPIREADLSGILSPR</sequence>
<organism evidence="2 3">
    <name type="scientific">Nocardia mangyaensis</name>
    <dbReference type="NCBI Taxonomy" id="2213200"/>
    <lineage>
        <taxon>Bacteria</taxon>
        <taxon>Bacillati</taxon>
        <taxon>Actinomycetota</taxon>
        <taxon>Actinomycetes</taxon>
        <taxon>Mycobacteriales</taxon>
        <taxon>Nocardiaceae</taxon>
        <taxon>Nocardia</taxon>
    </lineage>
</organism>
<reference evidence="2" key="1">
    <citation type="submission" date="2016-11" db="EMBL/GenBank/DDBJ databases">
        <authorList>
            <person name="Jaros S."/>
            <person name="Januszkiewicz K."/>
            <person name="Wedrychowicz H."/>
        </authorList>
    </citation>
    <scope>NUCLEOTIDE SEQUENCE [LARGE SCALE GENOMIC DNA]</scope>
    <source>
        <strain evidence="2">Y48</strain>
    </source>
</reference>
<evidence type="ECO:0000313" key="3">
    <source>
        <dbReference type="Proteomes" id="UP000183810"/>
    </source>
</evidence>
<evidence type="ECO:0000313" key="2">
    <source>
        <dbReference type="EMBL" id="APE35142.1"/>
    </source>
</evidence>
<dbReference type="Proteomes" id="UP000183810">
    <property type="component" value="Chromosome"/>
</dbReference>
<accession>A0A1J0VSY0</accession>
<gene>
    <name evidence="2" type="ORF">BOX37_15635</name>
</gene>
<protein>
    <recommendedName>
        <fullName evidence="4">Acid stress chaperone HdeA</fullName>
    </recommendedName>
</protein>
<name>A0A1J0VSY0_9NOCA</name>
<dbReference type="OrthoDB" id="4567275at2"/>
<proteinExistence type="predicted"/>
<feature type="signal peptide" evidence="1">
    <location>
        <begin position="1"/>
        <end position="21"/>
    </location>
</feature>